<evidence type="ECO:0000313" key="6">
    <source>
        <dbReference type="Proteomes" id="UP000215289"/>
    </source>
</evidence>
<keyword evidence="3" id="KW-1133">Transmembrane helix</keyword>
<keyword evidence="3" id="KW-0812">Transmembrane</keyword>
<evidence type="ECO:0000256" key="1">
    <source>
        <dbReference type="ARBA" id="ARBA00022679"/>
    </source>
</evidence>
<sequence length="1355" mass="145994">MAPSRSFALAFLSLILHQTSVAFAAPWIVTKVYEQDVYTEDYSYETTTRTLIEQITPTASPMPAALSTTTSVTSDSYGGAVTVVQVLYPSGAGTESTYNNYNYLDSNIITQYYVNMVYTAPTSCSSQWTVTTAIPVNVPNAIGNALPATSMSTSYSVDDSQPFQPTTYTQALAFIDPTQVPASSLSMLSDTYIYTMYREYGCYDSSSSSGSTYSNYDGSDGGNYDGYYYGGISPLGILLASIFGWFGVWLIIGLIENWFQFRRLMRGWQARRGFPIFWCMLAPIVSCLLLLFSRKGFQARTAEEAQVLEEKWNQMGFWRKVGLWLRWGFGFSYPPMLGPAPVKVGRPSKRPVAATALLSVSPPRSVMSDVHSDSGSNRGDSAAPGPAMAYIPTPGQTLQVPPLIPPNRQVRQQQASTQPIPENPSTASGALPDDHNTHAAGSSKEAIKRPKTDVAGSDAARKLISDLKDLLSRAHGQPAPSEVEEISDDADQSHTRSPPQDATAGDNLALDDAENPLQLLARASDLQFSPAECRGAPKLSASSVSQSSLRLHSSPNEDVPVVRSFFVPVRANLDLGPDMDPIELGLTTLLVRFFLYDFMALEEGSPVSRIKKLIEDFYDQWYAAWAFEIGGPSRCLPPYVEILVTHTQLSTYGGVINHPTAPLEVKRFFRAAGLSSALNVMRAAIQGESRLKSMPNNTVIMIAFAACSALSLSVMPADSRSSLAPSVRHLIEETADVLERIGATPAHREGASVLYGRLLRELVRRTYVGSTSQKHTESVPVESLQPSSTLNGYCPIPSVTQPPMDPSTLWPETLQFSAMSDHQIIDAVNRADSAFGMDIPDVPLDDLMNWDWLDFANAADLTLAPKIERGASKLFRDADEAVADLKSGSTILSSGFGLCGVADTLISAINRRGVENLHSLTAVSNNAGAPGRGGLSTLTQAGQVNRLILSYLGNNKALEKKYLTGKIAIELCPQGTLAERLRAGGAGIPAFFTPTGAHTLLQAGEIPVRLDESGKVLERGTPRETRVFNGKTYLMETALTGDVAILRAWKADEAGNCVFRYTTKAFGPVMAKAATLTIVEAENIVPVGSIDPNDVDLPGIFVDRVVPATAEKHIEIKKLRSPENEDAGNSSSDPAMVQRNRIARRAAKELKQGYYVNLGVGIPTLAPSFLPEGVKVWVQSENGILGMGPYPTEDEVDPDIVNAGKETVTLMPGAATFDSTESFGMIRGGHVDVSILGALQVSAKGDLANYMIPGKVLKGMGGAMDLVSNPDQTKIVVATSHTAKDGSPKVVAECSLPLTGANCVSTIITDLCVFQVDRSKGELLLTELAPGVEVEEVRSKTAAKFAVAEQLEIME</sequence>
<keyword evidence="1" id="KW-0808">Transferase</keyword>
<gene>
    <name evidence="5" type="ORF">CFD26_103448</name>
</gene>
<dbReference type="Pfam" id="PF01144">
    <property type="entry name" value="CoA_trans"/>
    <property type="match status" value="2"/>
</dbReference>
<proteinExistence type="predicted"/>
<dbReference type="GO" id="GO:0008410">
    <property type="term" value="F:CoA-transferase activity"/>
    <property type="evidence" value="ECO:0007669"/>
    <property type="project" value="InterPro"/>
</dbReference>
<comment type="caution">
    <text evidence="5">The sequence shown here is derived from an EMBL/GenBank/DDBJ whole genome shotgun (WGS) entry which is preliminary data.</text>
</comment>
<dbReference type="OrthoDB" id="1933379at2759"/>
<keyword evidence="3" id="KW-0472">Membrane</keyword>
<dbReference type="InterPro" id="IPR037171">
    <property type="entry name" value="NagB/RpiA_transferase-like"/>
</dbReference>
<feature type="signal peptide" evidence="4">
    <location>
        <begin position="1"/>
        <end position="24"/>
    </location>
</feature>
<dbReference type="Gene3D" id="3.40.1080.10">
    <property type="entry name" value="Glutaconate Coenzyme A-transferase"/>
    <property type="match status" value="2"/>
</dbReference>
<dbReference type="PANTHER" id="PTHR13707:SF60">
    <property type="entry name" value="ACETATE COA-TRANSFERASE SUBUNIT ALPHA"/>
    <property type="match status" value="1"/>
</dbReference>
<feature type="transmembrane region" description="Helical" evidence="3">
    <location>
        <begin position="273"/>
        <end position="292"/>
    </location>
</feature>
<evidence type="ECO:0000256" key="4">
    <source>
        <dbReference type="SAM" id="SignalP"/>
    </source>
</evidence>
<keyword evidence="4" id="KW-0732">Signal</keyword>
<feature type="compositionally biased region" description="Polar residues" evidence="2">
    <location>
        <begin position="409"/>
        <end position="428"/>
    </location>
</feature>
<dbReference type="STRING" id="1245748.A0A3R7FNR2"/>
<feature type="region of interest" description="Disordered" evidence="2">
    <location>
        <begin position="1117"/>
        <end position="1137"/>
    </location>
</feature>
<feature type="transmembrane region" description="Helical" evidence="3">
    <location>
        <begin position="227"/>
        <end position="252"/>
    </location>
</feature>
<dbReference type="NCBIfam" id="TIGR02428">
    <property type="entry name" value="pcaJ_scoB_fam"/>
    <property type="match status" value="1"/>
</dbReference>
<dbReference type="SMART" id="SM00882">
    <property type="entry name" value="CoA_trans"/>
    <property type="match status" value="2"/>
</dbReference>
<dbReference type="InterPro" id="IPR012791">
    <property type="entry name" value="3-oxoacid_CoA-transf_B"/>
</dbReference>
<dbReference type="PANTHER" id="PTHR13707">
    <property type="entry name" value="KETOACID-COENZYME A TRANSFERASE"/>
    <property type="match status" value="1"/>
</dbReference>
<evidence type="ECO:0000313" key="5">
    <source>
        <dbReference type="EMBL" id="RLL94384.1"/>
    </source>
</evidence>
<evidence type="ECO:0000256" key="3">
    <source>
        <dbReference type="SAM" id="Phobius"/>
    </source>
</evidence>
<dbReference type="SUPFAM" id="SSF100950">
    <property type="entry name" value="NagB/RpiA/CoA transferase-like"/>
    <property type="match status" value="2"/>
</dbReference>
<dbReference type="NCBIfam" id="TIGR02429">
    <property type="entry name" value="pcaI_scoA_fam"/>
    <property type="match status" value="1"/>
</dbReference>
<dbReference type="EMBL" id="NIDN02000209">
    <property type="protein sequence ID" value="RLL94384.1"/>
    <property type="molecule type" value="Genomic_DNA"/>
</dbReference>
<reference evidence="5 6" key="1">
    <citation type="submission" date="2018-08" db="EMBL/GenBank/DDBJ databases">
        <title>Draft genome sequences of two Aspergillus turcosus clinical strains isolated from bronchoalveolar lavage fluid: one azole-susceptible and the other azole-resistant.</title>
        <authorList>
            <person name="Parent-Michaud M."/>
            <person name="Dufresne P.J."/>
            <person name="Fournier E."/>
            <person name="Martineau C."/>
            <person name="Moreira S."/>
            <person name="Perkins V."/>
            <person name="De Repentigny L."/>
            <person name="Dufresne S.F."/>
        </authorList>
    </citation>
    <scope>NUCLEOTIDE SEQUENCE [LARGE SCALE GENOMIC DNA]</scope>
    <source>
        <strain evidence="5">HMR AF 1038</strain>
    </source>
</reference>
<dbReference type="Proteomes" id="UP000215289">
    <property type="component" value="Unassembled WGS sequence"/>
</dbReference>
<evidence type="ECO:0000256" key="2">
    <source>
        <dbReference type="SAM" id="MobiDB-lite"/>
    </source>
</evidence>
<dbReference type="InterPro" id="IPR004165">
    <property type="entry name" value="CoA_trans_fam_I"/>
</dbReference>
<feature type="region of interest" description="Disordered" evidence="2">
    <location>
        <begin position="364"/>
        <end position="457"/>
    </location>
</feature>
<accession>A0A3R7FNR2</accession>
<dbReference type="InterPro" id="IPR012792">
    <property type="entry name" value="3-oxoacid_CoA-transf_A"/>
</dbReference>
<feature type="chain" id="PRO_5018644629" description="Succinyl-CoA:3-ketoacid-coenzyme A transferase" evidence="4">
    <location>
        <begin position="25"/>
        <end position="1355"/>
    </location>
</feature>
<feature type="region of interest" description="Disordered" evidence="2">
    <location>
        <begin position="473"/>
        <end position="507"/>
    </location>
</feature>
<keyword evidence="6" id="KW-1185">Reference proteome</keyword>
<protein>
    <recommendedName>
        <fullName evidence="7">Succinyl-CoA:3-ketoacid-coenzyme A transferase</fullName>
    </recommendedName>
</protein>
<organism evidence="5 6">
    <name type="scientific">Aspergillus turcosus</name>
    <dbReference type="NCBI Taxonomy" id="1245748"/>
    <lineage>
        <taxon>Eukaryota</taxon>
        <taxon>Fungi</taxon>
        <taxon>Dikarya</taxon>
        <taxon>Ascomycota</taxon>
        <taxon>Pezizomycotina</taxon>
        <taxon>Eurotiomycetes</taxon>
        <taxon>Eurotiomycetidae</taxon>
        <taxon>Eurotiales</taxon>
        <taxon>Aspergillaceae</taxon>
        <taxon>Aspergillus</taxon>
        <taxon>Aspergillus subgen. Fumigati</taxon>
    </lineage>
</organism>
<name>A0A3R7FNR2_9EURO</name>
<evidence type="ECO:0008006" key="7">
    <source>
        <dbReference type="Google" id="ProtNLM"/>
    </source>
</evidence>